<accession>A0A6B9LL64</accession>
<gene>
    <name evidence="2" type="ORF">filifjonk91_gp047</name>
</gene>
<evidence type="ECO:0000313" key="3">
    <source>
        <dbReference type="Proteomes" id="UP000464173"/>
    </source>
</evidence>
<organism evidence="2 3">
    <name type="scientific">Flavobacterium phage vB_FspS_filifjonk9-1</name>
    <dbReference type="NCBI Taxonomy" id="2686245"/>
    <lineage>
        <taxon>Viruses</taxon>
        <taxon>Duplodnaviria</taxon>
        <taxon>Heunggongvirae</taxon>
        <taxon>Uroviricota</taxon>
        <taxon>Caudoviricetes</taxon>
        <taxon>Muminvirus</taxon>
        <taxon>Muminvirus filifjonk</taxon>
    </lineage>
</organism>
<dbReference type="Gene3D" id="3.30.420.280">
    <property type="match status" value="1"/>
</dbReference>
<protein>
    <submittedName>
        <fullName evidence="2">Terminase large subunit</fullName>
    </submittedName>
</protein>
<dbReference type="PANTHER" id="PTHR39184:SF1">
    <property type="entry name" value="PBSX PHAGE TERMINASE LARGE SUBUNIT"/>
    <property type="match status" value="1"/>
</dbReference>
<dbReference type="InterPro" id="IPR052380">
    <property type="entry name" value="Viral_DNA_packaging_terminase"/>
</dbReference>
<proteinExistence type="predicted"/>
<sequence length="397" mass="46519">MKIKATGVFEKNWEALQSGKYKYIINSGSSRSSKTFSILQIFWILAWSKERTKLSVFRNTKKDCKDTILQDMLKYYPTLDNYEFVKFNKTESIFTFPNGSTINIEGTDDELKVHGYHSDYLWFNEFYKMPKETFDQLDMRCSVAVFMDYNPVGRLWSDDLIKQDNAKLIHSTFKDNPFCPLEQKKKILSYEPTEYNLQQLTANAYMWQVYGLGLKAEKPNKIYHNWKVIPDDEFDMLPFSTYYGMDFGLSSPTAMVQMKFDGDKTFFFKEILYKPLNHIEGTLSTELDNLKIPKHIEIICDVGNELNKTEMQKLRNAGYNVLPAMKGAGSILSGIETIQKSTIYYTKSSKNIENEYDTYSWRIAQGVQLDEPEQTDDHLLDAMKYVISWYRRTRYLS</sequence>
<dbReference type="Gene3D" id="3.40.50.300">
    <property type="entry name" value="P-loop containing nucleotide triphosphate hydrolases"/>
    <property type="match status" value="1"/>
</dbReference>
<keyword evidence="3" id="KW-1185">Reference proteome</keyword>
<dbReference type="Pfam" id="PF04466">
    <property type="entry name" value="Terminase_3"/>
    <property type="match status" value="1"/>
</dbReference>
<feature type="domain" description="Phage terminase large subunit N-terminal" evidence="1">
    <location>
        <begin position="22"/>
        <end position="196"/>
    </location>
</feature>
<dbReference type="PANTHER" id="PTHR39184">
    <property type="match status" value="1"/>
</dbReference>
<dbReference type="InterPro" id="IPR035412">
    <property type="entry name" value="Terminase_L_N"/>
</dbReference>
<dbReference type="Proteomes" id="UP000464173">
    <property type="component" value="Segment"/>
</dbReference>
<name>A0A6B9LL64_9CAUD</name>
<evidence type="ECO:0000259" key="1">
    <source>
        <dbReference type="Pfam" id="PF04466"/>
    </source>
</evidence>
<reference evidence="2 3" key="1">
    <citation type="journal article" date="2020" name="Viruses">
        <title>Diversity and Host Interactions Among Virulent and Temperate Baltic Sea Flavobacterium Phages.</title>
        <authorList>
            <person name="Nilsson E."/>
            <person name="Bayfield O.W."/>
            <person name="Lundin D."/>
            <person name="Antson A.A."/>
            <person name="Holmfeldt K."/>
        </authorList>
    </citation>
    <scope>NUCLEOTIDE SEQUENCE [LARGE SCALE GENOMIC DNA]</scope>
</reference>
<dbReference type="EMBL" id="MN812206">
    <property type="protein sequence ID" value="QHB38664.1"/>
    <property type="molecule type" value="Genomic_DNA"/>
</dbReference>
<dbReference type="InterPro" id="IPR027417">
    <property type="entry name" value="P-loop_NTPase"/>
</dbReference>
<evidence type="ECO:0000313" key="2">
    <source>
        <dbReference type="EMBL" id="QHB38664.1"/>
    </source>
</evidence>